<keyword evidence="2 3" id="KW-0238">DNA-binding</keyword>
<keyword evidence="7" id="KW-1185">Reference proteome</keyword>
<dbReference type="SUPFAM" id="SSF46689">
    <property type="entry name" value="Homeodomain-like"/>
    <property type="match status" value="1"/>
</dbReference>
<comment type="caution">
    <text evidence="6">The sequence shown here is derived from an EMBL/GenBank/DDBJ whole genome shotgun (WGS) entry which is preliminary data.</text>
</comment>
<feature type="compositionally biased region" description="Basic residues" evidence="4">
    <location>
        <begin position="1038"/>
        <end position="1048"/>
    </location>
</feature>
<dbReference type="InterPro" id="IPR009057">
    <property type="entry name" value="Homeodomain-like_sf"/>
</dbReference>
<feature type="region of interest" description="Disordered" evidence="4">
    <location>
        <begin position="904"/>
        <end position="1048"/>
    </location>
</feature>
<feature type="compositionally biased region" description="Polar residues" evidence="4">
    <location>
        <begin position="945"/>
        <end position="979"/>
    </location>
</feature>
<dbReference type="PANTHER" id="PTHR33400">
    <property type="entry name" value="ZINC FINGER CCCH DOMAIN-CONTAINING PROTEIN 6-RELATED"/>
    <property type="match status" value="1"/>
</dbReference>
<reference evidence="7" key="1">
    <citation type="journal article" date="2019" name="Gigascience">
        <title>De novo genome assembly of the endangered Acer yangbiense, a plant species with extremely small populations endemic to Yunnan Province, China.</title>
        <authorList>
            <person name="Yang J."/>
            <person name="Wariss H.M."/>
            <person name="Tao L."/>
            <person name="Zhang R."/>
            <person name="Yun Q."/>
            <person name="Hollingsworth P."/>
            <person name="Dao Z."/>
            <person name="Luo G."/>
            <person name="Guo H."/>
            <person name="Ma Y."/>
            <person name="Sun W."/>
        </authorList>
    </citation>
    <scope>NUCLEOTIDE SEQUENCE [LARGE SCALE GENOMIC DNA]</scope>
    <source>
        <strain evidence="7">cv. Malutang</strain>
    </source>
</reference>
<feature type="compositionally biased region" description="Polar residues" evidence="4">
    <location>
        <begin position="510"/>
        <end position="521"/>
    </location>
</feature>
<dbReference type="GO" id="GO:0003677">
    <property type="term" value="F:DNA binding"/>
    <property type="evidence" value="ECO:0007669"/>
    <property type="project" value="UniProtKB-UniRule"/>
</dbReference>
<dbReference type="Proteomes" id="UP000323000">
    <property type="component" value="Chromosome 4"/>
</dbReference>
<dbReference type="Gene3D" id="1.10.10.60">
    <property type="entry name" value="Homeodomain-like"/>
    <property type="match status" value="1"/>
</dbReference>
<dbReference type="SUPFAM" id="SSF47676">
    <property type="entry name" value="Conserved domain common to transcription factors TFIIS, elongin A, CRSP70"/>
    <property type="match status" value="1"/>
</dbReference>
<evidence type="ECO:0000313" key="6">
    <source>
        <dbReference type="EMBL" id="TXG63491.1"/>
    </source>
</evidence>
<evidence type="ECO:0000313" key="7">
    <source>
        <dbReference type="Proteomes" id="UP000323000"/>
    </source>
</evidence>
<sequence>MEAPRENSLEIQIGSSAESFGKFLDSQRELFHGQINQLQNIVVTQCRLTGVNPLSQEMAAGALSIKIGKRPRDLLNPKAIKHMQAVFSVKDAISKKECREISVQFGGTVTQVKDFFASQRSRVRKFVRLSREKATRSNACKEPHDDGVQNSLDSMIPVDPVPLNCVGPTCVIPTNPVPLNSVGPTSVIPTNPVPLNSVGPPSVEESLACSAHDDSLVGIDDLDKYFVVNIFNLLRKEETFSGQVKLMEWILKIQNSSVLSWFLTKGGMMILATWLSQAAVEEQTSVLVVMLKVLSHLPLHKALPEHMSAILQSVNKLRFYSASDISNRARSLLSKWSKMLVNSQAVKKPNGVKSSTDAQNELILKQRQVLSLLLTPLRFFQLGSHYCILTVYSIGEIMADESWQTNSDIPQAIGAPSYGSSENFRKLESPQPLKLLTASSDDSAKKNILGVSSSHSRERRKVQLMEQPGQKLAGRSTQAARAAAMNQGRPMSADDIQKAKMRAHHMQSKYGKTSSSNGSNEAKTEALNKSPAIPATPASILPPVSKVNVPPKIEEQKKLVIPSPEVASGLEVPLDPKQKMDSRERLQEKGKMVQIPWQTPPEVILNDVWGAGAGENSKEVEVQKKRNQREKETIYDTFQEIPSNPKEPWDREMDYDDTLTVEIPTEQPPDAADSGETQVATINNDIVHTTPAMPIPSQISNASSTEPDLELLAVLLKNPELVFALTSGQAGNLSSEDTVKLLDMIKAAGGSGLSGNGNGLGRIVEEKVEVSLPSPTPASNPGTSGWSQQEVVRNPFSRQNPMGNSASSDIATTSNHLARSQIPAMNNTIPQQPSFAQQVPSTMRSSLYHQQSLSINSPIIHNQASEMHLAMNNNLSSAAAGPSMRIDIMQAQERQPVFSSPSLLHASTRSQAQPQHPHMSDPMHFTPQYTSRPPAGNLGPVSDSWRASQGSTSIPRYQANPNNYNASFGSPVQQPQLLSGPSRGRNKYVGNDGFESWSPEHSPTRPSEYMSPGMSYRPDRSRQWNSPGYQDVQDHNKYGNKRWSDRRR</sequence>
<organism evidence="6 7">
    <name type="scientific">Acer yangbiense</name>
    <dbReference type="NCBI Taxonomy" id="1000413"/>
    <lineage>
        <taxon>Eukaryota</taxon>
        <taxon>Viridiplantae</taxon>
        <taxon>Streptophyta</taxon>
        <taxon>Embryophyta</taxon>
        <taxon>Tracheophyta</taxon>
        <taxon>Spermatophyta</taxon>
        <taxon>Magnoliopsida</taxon>
        <taxon>eudicotyledons</taxon>
        <taxon>Gunneridae</taxon>
        <taxon>Pentapetalae</taxon>
        <taxon>rosids</taxon>
        <taxon>malvids</taxon>
        <taxon>Sapindales</taxon>
        <taxon>Sapindaceae</taxon>
        <taxon>Hippocastanoideae</taxon>
        <taxon>Acereae</taxon>
        <taxon>Acer</taxon>
    </lineage>
</organism>
<accession>A0A5C7I2N0</accession>
<dbReference type="OrthoDB" id="1920276at2759"/>
<name>A0A5C7I2N0_9ROSI</name>
<dbReference type="GO" id="GO:0010228">
    <property type="term" value="P:vegetative to reproductive phase transition of meristem"/>
    <property type="evidence" value="ECO:0007669"/>
    <property type="project" value="TreeGrafter"/>
</dbReference>
<dbReference type="PANTHER" id="PTHR33400:SF6">
    <property type="entry name" value="HOMEOBOX PROTEIN LUMINIDEPENDENS"/>
    <property type="match status" value="1"/>
</dbReference>
<dbReference type="AlphaFoldDB" id="A0A5C7I2N0"/>
<dbReference type="PROSITE" id="PS50071">
    <property type="entry name" value="HOMEOBOX_2"/>
    <property type="match status" value="1"/>
</dbReference>
<keyword evidence="3" id="KW-0539">Nucleus</keyword>
<dbReference type="EMBL" id="VAHF01000004">
    <property type="protein sequence ID" value="TXG63491.1"/>
    <property type="molecule type" value="Genomic_DNA"/>
</dbReference>
<gene>
    <name evidence="6" type="ORF">EZV62_010485</name>
</gene>
<feature type="domain" description="Homeobox" evidence="5">
    <location>
        <begin position="66"/>
        <end position="126"/>
    </location>
</feature>
<feature type="DNA-binding region" description="Homeobox" evidence="3">
    <location>
        <begin position="68"/>
        <end position="127"/>
    </location>
</feature>
<dbReference type="Gene3D" id="1.20.930.10">
    <property type="entry name" value="Conserved domain common to transcription factors TFIIS, elongin A, CRSP70"/>
    <property type="match status" value="1"/>
</dbReference>
<evidence type="ECO:0000259" key="5">
    <source>
        <dbReference type="PROSITE" id="PS50071"/>
    </source>
</evidence>
<evidence type="ECO:0000256" key="1">
    <source>
        <dbReference type="ARBA" id="ARBA00004123"/>
    </source>
</evidence>
<dbReference type="SMART" id="SM00389">
    <property type="entry name" value="HOX"/>
    <property type="match status" value="1"/>
</dbReference>
<keyword evidence="3" id="KW-0371">Homeobox</keyword>
<feature type="region of interest" description="Disordered" evidence="4">
    <location>
        <begin position="505"/>
        <end position="524"/>
    </location>
</feature>
<evidence type="ECO:0000256" key="4">
    <source>
        <dbReference type="SAM" id="MobiDB-lite"/>
    </source>
</evidence>
<evidence type="ECO:0000256" key="2">
    <source>
        <dbReference type="ARBA" id="ARBA00023125"/>
    </source>
</evidence>
<proteinExistence type="predicted"/>
<dbReference type="InterPro" id="IPR001356">
    <property type="entry name" value="HD"/>
</dbReference>
<comment type="subcellular location">
    <subcellularLocation>
        <location evidence="1 3">Nucleus</location>
    </subcellularLocation>
</comment>
<evidence type="ECO:0000256" key="3">
    <source>
        <dbReference type="PROSITE-ProRule" id="PRU00108"/>
    </source>
</evidence>
<feature type="compositionally biased region" description="Polar residues" evidence="4">
    <location>
        <begin position="904"/>
        <end position="914"/>
    </location>
</feature>
<dbReference type="GO" id="GO:0005634">
    <property type="term" value="C:nucleus"/>
    <property type="evidence" value="ECO:0007669"/>
    <property type="project" value="UniProtKB-SubCell"/>
</dbReference>
<protein>
    <recommendedName>
        <fullName evidence="5">Homeobox domain-containing protein</fullName>
    </recommendedName>
</protein>
<feature type="region of interest" description="Disordered" evidence="4">
    <location>
        <begin position="446"/>
        <end position="476"/>
    </location>
</feature>
<dbReference type="InterPro" id="IPR035441">
    <property type="entry name" value="TFIIS/LEDGF_dom_sf"/>
</dbReference>